<dbReference type="EMBL" id="CACVAQ010000159">
    <property type="protein sequence ID" value="CAA6809899.1"/>
    <property type="molecule type" value="Genomic_DNA"/>
</dbReference>
<reference evidence="3" key="1">
    <citation type="submission" date="2020-01" db="EMBL/GenBank/DDBJ databases">
        <authorList>
            <person name="Meier V. D."/>
            <person name="Meier V D."/>
        </authorList>
    </citation>
    <scope>NUCLEOTIDE SEQUENCE</scope>
    <source>
        <strain evidence="3">HLG_WM_MAG_10</strain>
    </source>
</reference>
<dbReference type="Pfam" id="PF01734">
    <property type="entry name" value="Patatin"/>
    <property type="match status" value="1"/>
</dbReference>
<dbReference type="SUPFAM" id="SSF52151">
    <property type="entry name" value="FabD/lysophospholipase-like"/>
    <property type="match status" value="1"/>
</dbReference>
<dbReference type="AlphaFoldDB" id="A0A6S6SN32"/>
<keyword evidence="1" id="KW-0443">Lipid metabolism</keyword>
<evidence type="ECO:0000313" key="3">
    <source>
        <dbReference type="EMBL" id="CAA6809899.1"/>
    </source>
</evidence>
<organism evidence="3">
    <name type="scientific">uncultured Aureispira sp</name>
    <dbReference type="NCBI Taxonomy" id="1331704"/>
    <lineage>
        <taxon>Bacteria</taxon>
        <taxon>Pseudomonadati</taxon>
        <taxon>Bacteroidota</taxon>
        <taxon>Saprospiria</taxon>
        <taxon>Saprospirales</taxon>
        <taxon>Saprospiraceae</taxon>
        <taxon>Aureispira</taxon>
        <taxon>environmental samples</taxon>
    </lineage>
</organism>
<dbReference type="GO" id="GO:0006629">
    <property type="term" value="P:lipid metabolic process"/>
    <property type="evidence" value="ECO:0007669"/>
    <property type="project" value="UniProtKB-KW"/>
</dbReference>
<sequence length="875" mass="100146">MPILIQSLGLLHSYNKKIVLQNNDKMPKTLRLGFIMGGGVSLGTFSGAALSEAIKQQIVYGQYDTGKKDKDEQPIYAPYDAIEIDVFSGASAGAISLAIMLRILVNPRDKYRFLGYRSYEDLREALEQKLSKQFGGKLIELKMQYPEKYEQLLAAQTIQDFQDKVWSKEVDVDRFLGTGSFDKDLTDSASFMDRGVVDQLGVELFQFKVSAEERLKNKILLGDRVLFGCTLANLSHTLQKSKRTHFDDSNKPSLIQALNDSSVDRIHSELRVFDLNFKAIKETEGRYYPLRWVQYHVGSDLVLQQQDKDKNLYEKEVKNLNQNDVWREMAATAIASAAVPFAFEPVVLNRYRYEFGSEWARELKDKKSYPFTYVDGGLFNNEPVKEAMRLASYIDTTSEHKNFERQLIFVDPDVTELENQFKIHAHEKLSIGRSLFSSRTKVSSKSTVLRLFSGMTYILSAILNEAQSIEVGKISAILDQFEHRKQMRKFYRSIVKGIPNDPQIIEMRNFAMAELDKVRSKLNLPDNTLQIQHEFLRIIKEEHNFLGNYIPLEDERLLVDEIHKFVYLSTPSQVDHVGYWIFILACLNLDIAMNLVGKTSKTKLIPIAPFNFYEEGEAFKLMPLPGKGMAGFTGFASIEASSYEVRYGKYCARRILQELNLTESNQQQLKLPLRFDYGRFDGLLKSNLRNSIVKRVKEIVPSGFSAIMPFLGGYLKESVQNFVDRNIHGNVRTESFEFQIRVPSDLYVLKGFSPSGAAANKKSLQAISIHGDYYLITKLLYDFEEEQWKGAHTNFMQNMYIDQSKFFEDIAMLCLELPVMSLDSDAYLSPNPIFVADVRAGLKSSGYKELSAKNWALKSDVLPLDKHLWGKDKWL</sequence>
<dbReference type="InterPro" id="IPR016035">
    <property type="entry name" value="Acyl_Trfase/lysoPLipase"/>
</dbReference>
<gene>
    <name evidence="3" type="ORF">HELGO_WM14026</name>
</gene>
<feature type="domain" description="PNPLA" evidence="2">
    <location>
        <begin position="35"/>
        <end position="388"/>
    </location>
</feature>
<proteinExistence type="predicted"/>
<accession>A0A6S6SN32</accession>
<evidence type="ECO:0000256" key="1">
    <source>
        <dbReference type="ARBA" id="ARBA00023098"/>
    </source>
</evidence>
<protein>
    <submittedName>
        <fullName evidence="3">Patatin</fullName>
    </submittedName>
</protein>
<name>A0A6S6SN32_9BACT</name>
<dbReference type="InterPro" id="IPR002641">
    <property type="entry name" value="PNPLA_dom"/>
</dbReference>
<evidence type="ECO:0000259" key="2">
    <source>
        <dbReference type="Pfam" id="PF01734"/>
    </source>
</evidence>
<dbReference type="Gene3D" id="3.40.1090.10">
    <property type="entry name" value="Cytosolic phospholipase A2 catalytic domain"/>
    <property type="match status" value="1"/>
</dbReference>